<comment type="caution">
    <text evidence="3">The sequence shown here is derived from an EMBL/GenBank/DDBJ whole genome shotgun (WGS) entry which is preliminary data.</text>
</comment>
<feature type="chain" id="PRO_5020269252" description="Secreted protein" evidence="2">
    <location>
        <begin position="26"/>
        <end position="186"/>
    </location>
</feature>
<gene>
    <name evidence="3" type="ORF">L596_001957</name>
</gene>
<evidence type="ECO:0000313" key="3">
    <source>
        <dbReference type="EMBL" id="TMS34333.1"/>
    </source>
</evidence>
<feature type="signal peptide" evidence="2">
    <location>
        <begin position="1"/>
        <end position="25"/>
    </location>
</feature>
<sequence>MTPFFRCFSCCVCALLFATVRLCFDAVFAPREARKMVKFQNSTKRLRFFANFLRFFCCLRAQFCFHVVALYKRQFAHVLRLILHHFEAHFQPTPVPSAPTATCSISPPPPPSSPQPPTGTTSTRIMLHLHLRLHLLRTPPPPFPPPPTATTSISTRHMLHLHPPLALPPPPSLLHAFVFSHFRQNC</sequence>
<feature type="region of interest" description="Disordered" evidence="1">
    <location>
        <begin position="97"/>
        <end position="121"/>
    </location>
</feature>
<feature type="compositionally biased region" description="Pro residues" evidence="1">
    <location>
        <begin position="106"/>
        <end position="117"/>
    </location>
</feature>
<evidence type="ECO:0000313" key="4">
    <source>
        <dbReference type="Proteomes" id="UP000298663"/>
    </source>
</evidence>
<evidence type="ECO:0008006" key="5">
    <source>
        <dbReference type="Google" id="ProtNLM"/>
    </source>
</evidence>
<keyword evidence="2" id="KW-0732">Signal</keyword>
<reference evidence="3 4" key="1">
    <citation type="journal article" date="2015" name="Genome Biol.">
        <title>Comparative genomics of Steinernema reveals deeply conserved gene regulatory networks.</title>
        <authorList>
            <person name="Dillman A.R."/>
            <person name="Macchietto M."/>
            <person name="Porter C.F."/>
            <person name="Rogers A."/>
            <person name="Williams B."/>
            <person name="Antoshechkin I."/>
            <person name="Lee M.M."/>
            <person name="Goodwin Z."/>
            <person name="Lu X."/>
            <person name="Lewis E.E."/>
            <person name="Goodrich-Blair H."/>
            <person name="Stock S.P."/>
            <person name="Adams B.J."/>
            <person name="Sternberg P.W."/>
            <person name="Mortazavi A."/>
        </authorList>
    </citation>
    <scope>NUCLEOTIDE SEQUENCE [LARGE SCALE GENOMIC DNA]</scope>
    <source>
        <strain evidence="3 4">ALL</strain>
    </source>
</reference>
<dbReference type="Proteomes" id="UP000298663">
    <property type="component" value="Chromosome X"/>
</dbReference>
<accession>A0A4V6I791</accession>
<name>A0A4V6I791_STECR</name>
<evidence type="ECO:0000256" key="2">
    <source>
        <dbReference type="SAM" id="SignalP"/>
    </source>
</evidence>
<proteinExistence type="predicted"/>
<reference evidence="3 4" key="2">
    <citation type="journal article" date="2019" name="G3 (Bethesda)">
        <title>Hybrid Assembly of the Genome of the Entomopathogenic Nematode Steinernema carpocapsae Identifies the X-Chromosome.</title>
        <authorList>
            <person name="Serra L."/>
            <person name="Macchietto M."/>
            <person name="Macias-Munoz A."/>
            <person name="McGill C.J."/>
            <person name="Rodriguez I.M."/>
            <person name="Rodriguez B."/>
            <person name="Murad R."/>
            <person name="Mortazavi A."/>
        </authorList>
    </citation>
    <scope>NUCLEOTIDE SEQUENCE [LARGE SCALE GENOMIC DNA]</scope>
    <source>
        <strain evidence="3 4">ALL</strain>
    </source>
</reference>
<organism evidence="3 4">
    <name type="scientific">Steinernema carpocapsae</name>
    <name type="common">Entomopathogenic nematode</name>
    <dbReference type="NCBI Taxonomy" id="34508"/>
    <lineage>
        <taxon>Eukaryota</taxon>
        <taxon>Metazoa</taxon>
        <taxon>Ecdysozoa</taxon>
        <taxon>Nematoda</taxon>
        <taxon>Chromadorea</taxon>
        <taxon>Rhabditida</taxon>
        <taxon>Tylenchina</taxon>
        <taxon>Panagrolaimomorpha</taxon>
        <taxon>Strongyloidoidea</taxon>
        <taxon>Steinernematidae</taxon>
        <taxon>Steinernema</taxon>
    </lineage>
</organism>
<dbReference type="EMBL" id="CM016762">
    <property type="protein sequence ID" value="TMS34333.1"/>
    <property type="molecule type" value="Genomic_DNA"/>
</dbReference>
<dbReference type="AlphaFoldDB" id="A0A4V6I791"/>
<keyword evidence="4" id="KW-1185">Reference proteome</keyword>
<protein>
    <recommendedName>
        <fullName evidence="5">Secreted protein</fullName>
    </recommendedName>
</protein>
<evidence type="ECO:0000256" key="1">
    <source>
        <dbReference type="SAM" id="MobiDB-lite"/>
    </source>
</evidence>
<dbReference type="EMBL" id="AZBU02000001">
    <property type="protein sequence ID" value="TMS34333.1"/>
    <property type="molecule type" value="Genomic_DNA"/>
</dbReference>